<keyword evidence="3" id="KW-1185">Reference proteome</keyword>
<dbReference type="GeneID" id="6082009"/>
<dbReference type="HOGENOM" id="CLU_850115_0_0_1"/>
<proteinExistence type="predicted"/>
<dbReference type="KEGG" id="lbc:LACBIDRAFT_331967"/>
<feature type="region of interest" description="Disordered" evidence="1">
    <location>
        <begin position="304"/>
        <end position="327"/>
    </location>
</feature>
<dbReference type="AlphaFoldDB" id="B0DR67"/>
<evidence type="ECO:0000256" key="1">
    <source>
        <dbReference type="SAM" id="MobiDB-lite"/>
    </source>
</evidence>
<sequence length="327" mass="37083">MCAFQICYFLLSYYRPSLWLDAAPSKYLAVVTIFVTRISVRSPRVVGILPRHVATQTPFHLTLLHEFVLSSQDVEQKDAKPQSQIRRGDGTTLQKYVRFTPPVAWASRRGEGYERQLSDRLISAHLLSSPPLIRTNGDWVHVDLDVSVEFSSRLRNTANPRTWAPIHSDGHLSRYLPVFYLAHPIFDIMETILPIFCLCLIPLSIRYFSSSSQISPSAAELIFLISAFFLLRPPVTSSLIFGTQNTLSNLESIVTQALHSRVFGGHLMKFVYHLLGIQEDLLDFARRCGRTSCGLGDELEDDIESQMHANTPPTYEDLSTPPRIYEK</sequence>
<dbReference type="EMBL" id="DS547127">
    <property type="protein sequence ID" value="EDR03009.1"/>
    <property type="molecule type" value="Genomic_DNA"/>
</dbReference>
<evidence type="ECO:0000313" key="3">
    <source>
        <dbReference type="Proteomes" id="UP000001194"/>
    </source>
</evidence>
<dbReference type="InParanoid" id="B0DR67"/>
<evidence type="ECO:0000313" key="2">
    <source>
        <dbReference type="EMBL" id="EDR03009.1"/>
    </source>
</evidence>
<reference evidence="2 3" key="1">
    <citation type="journal article" date="2008" name="Nature">
        <title>The genome of Laccaria bicolor provides insights into mycorrhizal symbiosis.</title>
        <authorList>
            <person name="Martin F."/>
            <person name="Aerts A."/>
            <person name="Ahren D."/>
            <person name="Brun A."/>
            <person name="Danchin E.G.J."/>
            <person name="Duchaussoy F."/>
            <person name="Gibon J."/>
            <person name="Kohler A."/>
            <person name="Lindquist E."/>
            <person name="Pereda V."/>
            <person name="Salamov A."/>
            <person name="Shapiro H.J."/>
            <person name="Wuyts J."/>
            <person name="Blaudez D."/>
            <person name="Buee M."/>
            <person name="Brokstein P."/>
            <person name="Canbaeck B."/>
            <person name="Cohen D."/>
            <person name="Courty P.E."/>
            <person name="Coutinho P.M."/>
            <person name="Delaruelle C."/>
            <person name="Detter J.C."/>
            <person name="Deveau A."/>
            <person name="DiFazio S."/>
            <person name="Duplessis S."/>
            <person name="Fraissinet-Tachet L."/>
            <person name="Lucic E."/>
            <person name="Frey-Klett P."/>
            <person name="Fourrey C."/>
            <person name="Feussner I."/>
            <person name="Gay G."/>
            <person name="Grimwood J."/>
            <person name="Hoegger P.J."/>
            <person name="Jain P."/>
            <person name="Kilaru S."/>
            <person name="Labbe J."/>
            <person name="Lin Y.C."/>
            <person name="Legue V."/>
            <person name="Le Tacon F."/>
            <person name="Marmeisse R."/>
            <person name="Melayah D."/>
            <person name="Montanini B."/>
            <person name="Muratet M."/>
            <person name="Nehls U."/>
            <person name="Niculita-Hirzel H."/>
            <person name="Oudot-Le Secq M.P."/>
            <person name="Peter M."/>
            <person name="Quesneville H."/>
            <person name="Rajashekar B."/>
            <person name="Reich M."/>
            <person name="Rouhier N."/>
            <person name="Schmutz J."/>
            <person name="Yin T."/>
            <person name="Chalot M."/>
            <person name="Henrissat B."/>
            <person name="Kuees U."/>
            <person name="Lucas S."/>
            <person name="Van de Peer Y."/>
            <person name="Podila G.K."/>
            <person name="Polle A."/>
            <person name="Pukkila P.J."/>
            <person name="Richardson P.M."/>
            <person name="Rouze P."/>
            <person name="Sanders I.R."/>
            <person name="Stajich J.E."/>
            <person name="Tunlid A."/>
            <person name="Tuskan G."/>
            <person name="Grigoriev I.V."/>
        </authorList>
    </citation>
    <scope>NUCLEOTIDE SEQUENCE [LARGE SCALE GENOMIC DNA]</scope>
    <source>
        <strain evidence="3">S238N-H82 / ATCC MYA-4686</strain>
    </source>
</reference>
<protein>
    <submittedName>
        <fullName evidence="2">Predicted protein</fullName>
    </submittedName>
</protein>
<dbReference type="RefSeq" id="XP_001886432.1">
    <property type="nucleotide sequence ID" value="XM_001886397.1"/>
</dbReference>
<organism evidence="3">
    <name type="scientific">Laccaria bicolor (strain S238N-H82 / ATCC MYA-4686)</name>
    <name type="common">Bicoloured deceiver</name>
    <name type="synonym">Laccaria laccata var. bicolor</name>
    <dbReference type="NCBI Taxonomy" id="486041"/>
    <lineage>
        <taxon>Eukaryota</taxon>
        <taxon>Fungi</taxon>
        <taxon>Dikarya</taxon>
        <taxon>Basidiomycota</taxon>
        <taxon>Agaricomycotina</taxon>
        <taxon>Agaricomycetes</taxon>
        <taxon>Agaricomycetidae</taxon>
        <taxon>Agaricales</taxon>
        <taxon>Agaricineae</taxon>
        <taxon>Hydnangiaceae</taxon>
        <taxon>Laccaria</taxon>
    </lineage>
</organism>
<name>B0DR67_LACBS</name>
<dbReference type="Proteomes" id="UP000001194">
    <property type="component" value="Unassembled WGS sequence"/>
</dbReference>
<accession>B0DR67</accession>
<gene>
    <name evidence="2" type="ORF">LACBIDRAFT_331967</name>
</gene>